<keyword evidence="2" id="KW-1185">Reference proteome</keyword>
<accession>A0AA88JFZ7</accession>
<name>A0AA88JFZ7_FICCA</name>
<gene>
    <name evidence="1" type="ORF">TIFTF001_056349</name>
</gene>
<dbReference type="Proteomes" id="UP001187192">
    <property type="component" value="Unassembled WGS sequence"/>
</dbReference>
<comment type="caution">
    <text evidence="1">The sequence shown here is derived from an EMBL/GenBank/DDBJ whole genome shotgun (WGS) entry which is preliminary data.</text>
</comment>
<dbReference type="EMBL" id="BTGU01020500">
    <property type="protein sequence ID" value="GMN75723.1"/>
    <property type="molecule type" value="Genomic_DNA"/>
</dbReference>
<sequence length="30" mass="3471">MEKESVSKSLPDQKKVSEFVAQMRKKFGVE</sequence>
<protein>
    <submittedName>
        <fullName evidence="1">Uncharacterized protein</fullName>
    </submittedName>
</protein>
<reference evidence="1" key="1">
    <citation type="submission" date="2023-07" db="EMBL/GenBank/DDBJ databases">
        <title>draft genome sequence of fig (Ficus carica).</title>
        <authorList>
            <person name="Takahashi T."/>
            <person name="Nishimura K."/>
        </authorList>
    </citation>
    <scope>NUCLEOTIDE SEQUENCE</scope>
</reference>
<dbReference type="AlphaFoldDB" id="A0AA88JFZ7"/>
<evidence type="ECO:0000313" key="2">
    <source>
        <dbReference type="Proteomes" id="UP001187192"/>
    </source>
</evidence>
<dbReference type="Gene3D" id="1.20.1050.10">
    <property type="match status" value="1"/>
</dbReference>
<organism evidence="1 2">
    <name type="scientific">Ficus carica</name>
    <name type="common">Common fig</name>
    <dbReference type="NCBI Taxonomy" id="3494"/>
    <lineage>
        <taxon>Eukaryota</taxon>
        <taxon>Viridiplantae</taxon>
        <taxon>Streptophyta</taxon>
        <taxon>Embryophyta</taxon>
        <taxon>Tracheophyta</taxon>
        <taxon>Spermatophyta</taxon>
        <taxon>Magnoliopsida</taxon>
        <taxon>eudicotyledons</taxon>
        <taxon>Gunneridae</taxon>
        <taxon>Pentapetalae</taxon>
        <taxon>rosids</taxon>
        <taxon>fabids</taxon>
        <taxon>Rosales</taxon>
        <taxon>Moraceae</taxon>
        <taxon>Ficeae</taxon>
        <taxon>Ficus</taxon>
    </lineage>
</organism>
<proteinExistence type="predicted"/>
<evidence type="ECO:0000313" key="1">
    <source>
        <dbReference type="EMBL" id="GMN75723.1"/>
    </source>
</evidence>